<evidence type="ECO:0000313" key="12">
    <source>
        <dbReference type="Proteomes" id="UP001202248"/>
    </source>
</evidence>
<dbReference type="PIRSF" id="PIRSF006769">
    <property type="entry name" value="RibD"/>
    <property type="match status" value="1"/>
</dbReference>
<comment type="pathway">
    <text evidence="2 9">Cofactor biosynthesis; riboflavin biosynthesis; 5-amino-6-(D-ribitylamino)uracil from GTP: step 2/4.</text>
</comment>
<gene>
    <name evidence="11" type="primary">ribD</name>
    <name evidence="11" type="ORF">MKP09_08385</name>
</gene>
<comment type="caution">
    <text evidence="11">The sequence shown here is derived from an EMBL/GenBank/DDBJ whole genome shotgun (WGS) entry which is preliminary data.</text>
</comment>
<keyword evidence="8" id="KW-0511">Multifunctional enzyme</keyword>
<dbReference type="InterPro" id="IPR002734">
    <property type="entry name" value="RibDG_C"/>
</dbReference>
<dbReference type="GO" id="GO:0008703">
    <property type="term" value="F:5-amino-6-(5-phosphoribosylamino)uracil reductase activity"/>
    <property type="evidence" value="ECO:0007669"/>
    <property type="project" value="UniProtKB-EC"/>
</dbReference>
<evidence type="ECO:0000256" key="1">
    <source>
        <dbReference type="ARBA" id="ARBA00002151"/>
    </source>
</evidence>
<dbReference type="Gene3D" id="3.40.140.10">
    <property type="entry name" value="Cytidine Deaminase, domain 2"/>
    <property type="match status" value="1"/>
</dbReference>
<dbReference type="RefSeq" id="WP_240827270.1">
    <property type="nucleotide sequence ID" value="NZ_JAKWBL010000001.1"/>
</dbReference>
<evidence type="ECO:0000256" key="5">
    <source>
        <dbReference type="ARBA" id="ARBA00007417"/>
    </source>
</evidence>
<dbReference type="Proteomes" id="UP001202248">
    <property type="component" value="Unassembled WGS sequence"/>
</dbReference>
<keyword evidence="9" id="KW-0686">Riboflavin biosynthesis</keyword>
<dbReference type="GO" id="GO:0008835">
    <property type="term" value="F:diaminohydroxyphosphoribosylaminopyrimidine deaminase activity"/>
    <property type="evidence" value="ECO:0007669"/>
    <property type="project" value="UniProtKB-EC"/>
</dbReference>
<dbReference type="PROSITE" id="PS51747">
    <property type="entry name" value="CYT_DCMP_DEAMINASES_2"/>
    <property type="match status" value="1"/>
</dbReference>
<evidence type="ECO:0000256" key="8">
    <source>
        <dbReference type="ARBA" id="ARBA00023268"/>
    </source>
</evidence>
<organism evidence="11 12">
    <name type="scientific">Niabella ginsengisoli</name>
    <dbReference type="NCBI Taxonomy" id="522298"/>
    <lineage>
        <taxon>Bacteria</taxon>
        <taxon>Pseudomonadati</taxon>
        <taxon>Bacteroidota</taxon>
        <taxon>Chitinophagia</taxon>
        <taxon>Chitinophagales</taxon>
        <taxon>Chitinophagaceae</taxon>
        <taxon>Niabella</taxon>
    </lineage>
</organism>
<keyword evidence="7 9" id="KW-0560">Oxidoreductase</keyword>
<keyword evidence="6 9" id="KW-0521">NADP</keyword>
<dbReference type="NCBIfam" id="TIGR00326">
    <property type="entry name" value="eubact_ribD"/>
    <property type="match status" value="1"/>
</dbReference>
<dbReference type="PANTHER" id="PTHR38011:SF7">
    <property type="entry name" value="2,5-DIAMINO-6-RIBOSYLAMINO-4(3H)-PYRIMIDINONE 5'-PHOSPHATE REDUCTASE"/>
    <property type="match status" value="1"/>
</dbReference>
<dbReference type="PANTHER" id="PTHR38011">
    <property type="entry name" value="DIHYDROFOLATE REDUCTASE FAMILY PROTEIN (AFU_ORTHOLOGUE AFUA_8G06820)"/>
    <property type="match status" value="1"/>
</dbReference>
<dbReference type="InterPro" id="IPR002125">
    <property type="entry name" value="CMP_dCMP_dom"/>
</dbReference>
<accession>A0ABS9SHS0</accession>
<keyword evidence="9" id="KW-0862">Zinc</keyword>
<dbReference type="SUPFAM" id="SSF53927">
    <property type="entry name" value="Cytidine deaminase-like"/>
    <property type="match status" value="1"/>
</dbReference>
<comment type="catalytic activity">
    <reaction evidence="9">
        <text>5-amino-6-(5-phospho-D-ribitylamino)uracil + NADP(+) = 5-amino-6-(5-phospho-D-ribosylamino)uracil + NADPH + H(+)</text>
        <dbReference type="Rhea" id="RHEA:17845"/>
        <dbReference type="ChEBI" id="CHEBI:15378"/>
        <dbReference type="ChEBI" id="CHEBI:57783"/>
        <dbReference type="ChEBI" id="CHEBI:58349"/>
        <dbReference type="ChEBI" id="CHEBI:58421"/>
        <dbReference type="ChEBI" id="CHEBI:58453"/>
        <dbReference type="EC" id="1.1.1.193"/>
    </reaction>
</comment>
<evidence type="ECO:0000256" key="6">
    <source>
        <dbReference type="ARBA" id="ARBA00022857"/>
    </source>
</evidence>
<dbReference type="EMBL" id="JAKWBL010000001">
    <property type="protein sequence ID" value="MCH5597918.1"/>
    <property type="molecule type" value="Genomic_DNA"/>
</dbReference>
<dbReference type="InterPro" id="IPR024072">
    <property type="entry name" value="DHFR-like_dom_sf"/>
</dbReference>
<keyword evidence="12" id="KW-1185">Reference proteome</keyword>
<keyword evidence="9 11" id="KW-0378">Hydrolase</keyword>
<evidence type="ECO:0000256" key="2">
    <source>
        <dbReference type="ARBA" id="ARBA00004882"/>
    </source>
</evidence>
<dbReference type="CDD" id="cd01284">
    <property type="entry name" value="Riboflavin_deaminase-reductase"/>
    <property type="match status" value="1"/>
</dbReference>
<name>A0ABS9SHS0_9BACT</name>
<comment type="pathway">
    <text evidence="3 9">Cofactor biosynthesis; riboflavin biosynthesis; 5-amino-6-(D-ribitylamino)uracil from GTP: step 3/4.</text>
</comment>
<dbReference type="EC" id="3.5.4.26" evidence="9"/>
<feature type="domain" description="CMP/dCMP-type deaminase" evidence="10">
    <location>
        <begin position="3"/>
        <end position="129"/>
    </location>
</feature>
<dbReference type="InterPro" id="IPR050765">
    <property type="entry name" value="Riboflavin_Biosynth_HTPR"/>
</dbReference>
<comment type="function">
    <text evidence="1 9">Converts 2,5-diamino-6-(ribosylamino)-4(3h)-pyrimidinone 5'-phosphate into 5-amino-6-(ribosylamino)-2,4(1h,3h)-pyrimidinedione 5'-phosphate.</text>
</comment>
<comment type="catalytic activity">
    <reaction evidence="9">
        <text>2,5-diamino-6-hydroxy-4-(5-phosphoribosylamino)-pyrimidine + H2O + H(+) = 5-amino-6-(5-phospho-D-ribosylamino)uracil + NH4(+)</text>
        <dbReference type="Rhea" id="RHEA:21868"/>
        <dbReference type="ChEBI" id="CHEBI:15377"/>
        <dbReference type="ChEBI" id="CHEBI:15378"/>
        <dbReference type="ChEBI" id="CHEBI:28938"/>
        <dbReference type="ChEBI" id="CHEBI:58453"/>
        <dbReference type="ChEBI" id="CHEBI:58614"/>
        <dbReference type="EC" id="3.5.4.26"/>
    </reaction>
</comment>
<evidence type="ECO:0000259" key="10">
    <source>
        <dbReference type="PROSITE" id="PS51747"/>
    </source>
</evidence>
<reference evidence="11 12" key="1">
    <citation type="submission" date="2022-02" db="EMBL/GenBank/DDBJ databases">
        <authorList>
            <person name="Min J."/>
        </authorList>
    </citation>
    <scope>NUCLEOTIDE SEQUENCE [LARGE SCALE GENOMIC DNA]</scope>
    <source>
        <strain evidence="11 12">GR10-1</strain>
    </source>
</reference>
<dbReference type="InterPro" id="IPR016193">
    <property type="entry name" value="Cytidine_deaminase-like"/>
</dbReference>
<comment type="similarity">
    <text evidence="5 9">In the C-terminal section; belongs to the HTP reductase family.</text>
</comment>
<evidence type="ECO:0000256" key="7">
    <source>
        <dbReference type="ARBA" id="ARBA00023002"/>
    </source>
</evidence>
<comment type="cofactor">
    <cofactor evidence="9">
        <name>Zn(2+)</name>
        <dbReference type="ChEBI" id="CHEBI:29105"/>
    </cofactor>
    <text evidence="9">Binds 1 zinc ion.</text>
</comment>
<dbReference type="Pfam" id="PF00383">
    <property type="entry name" value="dCMP_cyt_deam_1"/>
    <property type="match status" value="1"/>
</dbReference>
<evidence type="ECO:0000256" key="9">
    <source>
        <dbReference type="PIRNR" id="PIRNR006769"/>
    </source>
</evidence>
<sequence>MYQVHERYMQRCLQLAKLAVGNVAPNPMVGAVLVHADMIIGEGYHQQYGGAHAEVNCINDALQNHPEKIAFSTLYVSLEPCAHYGKTPPCADLIIQHKIPEVIIGCRDSFEKVDGKGIEKLRKAGVKVTVGVMEADAVQLNKAFFTFHQSKRPYVILKWAETADGLIAGTGSNRLMISNEYSARVVHKWRSESAAIMVGANTASKDDPLLDNRYWFSPSPKKIIFDPHLKVSATLRLFNGNDVVIILNTQKDAVSKNIIYLKINKADMIQDAMHQLFSMEIQSVFVEGGQRLLQSFIDAEIWDEAFVITNKNLFAYNGLPSPALANHIKLNEQALIGDQLIHFKNKNNQFVNAATGLF</sequence>
<dbReference type="InterPro" id="IPR004794">
    <property type="entry name" value="Eubact_RibD"/>
</dbReference>
<evidence type="ECO:0000256" key="3">
    <source>
        <dbReference type="ARBA" id="ARBA00004910"/>
    </source>
</evidence>
<evidence type="ECO:0000256" key="4">
    <source>
        <dbReference type="ARBA" id="ARBA00005259"/>
    </source>
</evidence>
<comment type="similarity">
    <text evidence="4 9">In the N-terminal section; belongs to the cytidine and deoxycytidylate deaminase family.</text>
</comment>
<protein>
    <recommendedName>
        <fullName evidence="9">Riboflavin biosynthesis protein RibD</fullName>
    </recommendedName>
    <domain>
        <recommendedName>
            <fullName evidence="9">Diaminohydroxyphosphoribosylaminopyrimidine deaminase</fullName>
            <shortName evidence="9">DRAP deaminase</shortName>
            <ecNumber evidence="9">3.5.4.26</ecNumber>
        </recommendedName>
        <alternativeName>
            <fullName evidence="9">Riboflavin-specific deaminase</fullName>
        </alternativeName>
    </domain>
    <domain>
        <recommendedName>
            <fullName evidence="9">5-amino-6-(5-phosphoribosylamino)uracil reductase</fullName>
            <ecNumber evidence="9">1.1.1.193</ecNumber>
        </recommendedName>
        <alternativeName>
            <fullName evidence="9">HTP reductase</fullName>
        </alternativeName>
    </domain>
</protein>
<dbReference type="EC" id="1.1.1.193" evidence="9"/>
<dbReference type="SUPFAM" id="SSF53597">
    <property type="entry name" value="Dihydrofolate reductase-like"/>
    <property type="match status" value="1"/>
</dbReference>
<keyword evidence="9" id="KW-0479">Metal-binding</keyword>
<evidence type="ECO:0000313" key="11">
    <source>
        <dbReference type="EMBL" id="MCH5597918.1"/>
    </source>
</evidence>
<dbReference type="Gene3D" id="3.40.430.10">
    <property type="entry name" value="Dihydrofolate Reductase, subunit A"/>
    <property type="match status" value="1"/>
</dbReference>
<proteinExistence type="inferred from homology"/>
<dbReference type="Pfam" id="PF01872">
    <property type="entry name" value="RibD_C"/>
    <property type="match status" value="1"/>
</dbReference>